<evidence type="ECO:0000313" key="1">
    <source>
        <dbReference type="EMBL" id="JAR87097.1"/>
    </source>
</evidence>
<dbReference type="GO" id="GO:2000641">
    <property type="term" value="P:regulation of early endosome to late endosome transport"/>
    <property type="evidence" value="ECO:0007669"/>
    <property type="project" value="InterPro"/>
</dbReference>
<dbReference type="EMBL" id="GEIB01000953">
    <property type="protein sequence ID" value="JAR87097.1"/>
    <property type="molecule type" value="Transcribed_RNA"/>
</dbReference>
<protein>
    <submittedName>
        <fullName evidence="1">Dnaj homolog subfamily c member 13</fullName>
    </submittedName>
</protein>
<dbReference type="GO" id="GO:0010008">
    <property type="term" value="C:endosome membrane"/>
    <property type="evidence" value="ECO:0007669"/>
    <property type="project" value="TreeGrafter"/>
</dbReference>
<proteinExistence type="predicted"/>
<sequence>TRAELQEYLRAQQRSIVRSGECDDSYGADFTYSVYSKELIVGEIFIRIYNEQPTFPLENPRQFVLDLLNFIGTQAQYLHSAKSLKEDQSAQQSSNSTQRFWQTEKCLEALHNVIRNHPGVETLCIGHFRLLFCLLSLDGCSNLQFVTVNVIQAVTGN</sequence>
<reference evidence="1" key="1">
    <citation type="submission" date="2016-03" db="EMBL/GenBank/DDBJ databases">
        <title>Gut transcriptome analysis on engorged females of Ornithodoros mimon (Acari: Argasidae) and phylogenetic inferences of soft ticks.</title>
        <authorList>
            <person name="Landulfo G.A."/>
            <person name="Giovanni D."/>
            <person name="Carvalho E."/>
            <person name="Junqueira-de-Azevedo I."/>
            <person name="Patane J."/>
            <person name="Mendoca R."/>
            <person name="Barros-Battesti D."/>
        </authorList>
    </citation>
    <scope>NUCLEOTIDE SEQUENCE</scope>
    <source>
        <strain evidence="1">Females</strain>
        <tissue evidence="1">Gut</tissue>
    </source>
</reference>
<organism evidence="1">
    <name type="scientific">Alectorobius mimon</name>
    <dbReference type="NCBI Taxonomy" id="360319"/>
    <lineage>
        <taxon>Eukaryota</taxon>
        <taxon>Metazoa</taxon>
        <taxon>Ecdysozoa</taxon>
        <taxon>Arthropoda</taxon>
        <taxon>Chelicerata</taxon>
        <taxon>Arachnida</taxon>
        <taxon>Acari</taxon>
        <taxon>Parasitiformes</taxon>
        <taxon>Ixodida</taxon>
        <taxon>Ixodoidea</taxon>
        <taxon>Argasidae</taxon>
        <taxon>Ornithodorinae</taxon>
        <taxon>Alectorobius</taxon>
    </lineage>
</organism>
<dbReference type="GO" id="GO:0007032">
    <property type="term" value="P:endosome organization"/>
    <property type="evidence" value="ECO:0007669"/>
    <property type="project" value="InterPro"/>
</dbReference>
<dbReference type="PANTHER" id="PTHR36983:SF2">
    <property type="entry name" value="DNAJ HOMOLOG SUBFAMILY C MEMBER 13"/>
    <property type="match status" value="1"/>
</dbReference>
<dbReference type="InterPro" id="IPR044978">
    <property type="entry name" value="GRV2/DNAJC13"/>
</dbReference>
<feature type="non-terminal residue" evidence="1">
    <location>
        <position position="157"/>
    </location>
</feature>
<dbReference type="PANTHER" id="PTHR36983">
    <property type="entry name" value="DNAJ HOMOLOG SUBFAMILY C MEMBER 13"/>
    <property type="match status" value="1"/>
</dbReference>
<dbReference type="AlphaFoldDB" id="A0A147B8L3"/>
<accession>A0A147B8L3</accession>
<name>A0A147B8L3_9ACAR</name>
<feature type="non-terminal residue" evidence="1">
    <location>
        <position position="1"/>
    </location>
</feature>
<dbReference type="GO" id="GO:0006898">
    <property type="term" value="P:receptor-mediated endocytosis"/>
    <property type="evidence" value="ECO:0007669"/>
    <property type="project" value="TreeGrafter"/>
</dbReference>